<keyword evidence="6 10" id="KW-0812">Transmembrane</keyword>
<evidence type="ECO:0000256" key="8">
    <source>
        <dbReference type="ARBA" id="ARBA00022989"/>
    </source>
</evidence>
<evidence type="ECO:0000256" key="5">
    <source>
        <dbReference type="ARBA" id="ARBA00022500"/>
    </source>
</evidence>
<evidence type="ECO:0000313" key="12">
    <source>
        <dbReference type="Proteomes" id="UP000316095"/>
    </source>
</evidence>
<evidence type="ECO:0000256" key="4">
    <source>
        <dbReference type="ARBA" id="ARBA00022475"/>
    </source>
</evidence>
<dbReference type="Pfam" id="PF03748">
    <property type="entry name" value="FliL"/>
    <property type="match status" value="1"/>
</dbReference>
<dbReference type="Proteomes" id="UP000316095">
    <property type="component" value="Unassembled WGS sequence"/>
</dbReference>
<evidence type="ECO:0000256" key="10">
    <source>
        <dbReference type="RuleBase" id="RU364125"/>
    </source>
</evidence>
<organism evidence="11 12">
    <name type="scientific">Rubinisphaera italica</name>
    <dbReference type="NCBI Taxonomy" id="2527969"/>
    <lineage>
        <taxon>Bacteria</taxon>
        <taxon>Pseudomonadati</taxon>
        <taxon>Planctomycetota</taxon>
        <taxon>Planctomycetia</taxon>
        <taxon>Planctomycetales</taxon>
        <taxon>Planctomycetaceae</taxon>
        <taxon>Rubinisphaera</taxon>
    </lineage>
</organism>
<evidence type="ECO:0000256" key="6">
    <source>
        <dbReference type="ARBA" id="ARBA00022692"/>
    </source>
</evidence>
<evidence type="ECO:0000256" key="7">
    <source>
        <dbReference type="ARBA" id="ARBA00022779"/>
    </source>
</evidence>
<comment type="function">
    <text evidence="1 10">Controls the rotational direction of flagella during chemotaxis.</text>
</comment>
<evidence type="ECO:0000256" key="3">
    <source>
        <dbReference type="ARBA" id="ARBA00008281"/>
    </source>
</evidence>
<keyword evidence="5 10" id="KW-0145">Chemotaxis</keyword>
<comment type="subcellular location">
    <subcellularLocation>
        <location evidence="2">Cell membrane</location>
        <topology evidence="2">Single-pass membrane protein</topology>
    </subcellularLocation>
</comment>
<sequence>MIDLPDSTIETLNRMREIESQVQPKRFHWKQLFRLKRDNLVLFGMIGLLGVLAVGMSWMVQERQSHEQKLAERKEMVASYKNQKTQEVSLGEKEFVSSSQNNSGQAEMVSYEAVLTVEGSEHDYGLIRSRIDQHRNKINEKIEMQVSSAPEEDFKDPALLKLRNDLRLGVNEILGEGEVLEINFSKFVRYELKTTY</sequence>
<dbReference type="InterPro" id="IPR005503">
    <property type="entry name" value="FliL"/>
</dbReference>
<gene>
    <name evidence="11" type="ORF">Pan54_26490</name>
</gene>
<protein>
    <recommendedName>
        <fullName evidence="10">Flagellar protein FliL</fullName>
    </recommendedName>
</protein>
<proteinExistence type="inferred from homology"/>
<dbReference type="AlphaFoldDB" id="A0A5C5XJF2"/>
<keyword evidence="9 10" id="KW-0472">Membrane</keyword>
<evidence type="ECO:0000256" key="1">
    <source>
        <dbReference type="ARBA" id="ARBA00002254"/>
    </source>
</evidence>
<comment type="caution">
    <text evidence="11">The sequence shown here is derived from an EMBL/GenBank/DDBJ whole genome shotgun (WGS) entry which is preliminary data.</text>
</comment>
<evidence type="ECO:0000313" key="11">
    <source>
        <dbReference type="EMBL" id="TWT61912.1"/>
    </source>
</evidence>
<evidence type="ECO:0000256" key="2">
    <source>
        <dbReference type="ARBA" id="ARBA00004162"/>
    </source>
</evidence>
<keyword evidence="8 10" id="KW-1133">Transmembrane helix</keyword>
<comment type="similarity">
    <text evidence="3 10">Belongs to the FliL family.</text>
</comment>
<name>A0A5C5XJF2_9PLAN</name>
<dbReference type="RefSeq" id="WP_146503842.1">
    <property type="nucleotide sequence ID" value="NZ_SJPG01000001.1"/>
</dbReference>
<keyword evidence="12" id="KW-1185">Reference proteome</keyword>
<keyword evidence="7 10" id="KW-0283">Flagellar rotation</keyword>
<reference evidence="11 12" key="1">
    <citation type="submission" date="2019-02" db="EMBL/GenBank/DDBJ databases">
        <title>Deep-cultivation of Planctomycetes and their phenomic and genomic characterization uncovers novel biology.</title>
        <authorList>
            <person name="Wiegand S."/>
            <person name="Jogler M."/>
            <person name="Boedeker C."/>
            <person name="Pinto D."/>
            <person name="Vollmers J."/>
            <person name="Rivas-Marin E."/>
            <person name="Kohn T."/>
            <person name="Peeters S.H."/>
            <person name="Heuer A."/>
            <person name="Rast P."/>
            <person name="Oberbeckmann S."/>
            <person name="Bunk B."/>
            <person name="Jeske O."/>
            <person name="Meyerdierks A."/>
            <person name="Storesund J.E."/>
            <person name="Kallscheuer N."/>
            <person name="Luecker S."/>
            <person name="Lage O.M."/>
            <person name="Pohl T."/>
            <person name="Merkel B.J."/>
            <person name="Hornburger P."/>
            <person name="Mueller R.-W."/>
            <person name="Bruemmer F."/>
            <person name="Labrenz M."/>
            <person name="Spormann A.M."/>
            <person name="Op Den Camp H."/>
            <person name="Overmann J."/>
            <person name="Amann R."/>
            <person name="Jetten M.S.M."/>
            <person name="Mascher T."/>
            <person name="Medema M.H."/>
            <person name="Devos D.P."/>
            <person name="Kaster A.-K."/>
            <person name="Ovreas L."/>
            <person name="Rohde M."/>
            <person name="Galperin M.Y."/>
            <person name="Jogler C."/>
        </authorList>
    </citation>
    <scope>NUCLEOTIDE SEQUENCE [LARGE SCALE GENOMIC DNA]</scope>
    <source>
        <strain evidence="11 12">Pan54</strain>
    </source>
</reference>
<accession>A0A5C5XJF2</accession>
<evidence type="ECO:0000256" key="9">
    <source>
        <dbReference type="ARBA" id="ARBA00023136"/>
    </source>
</evidence>
<dbReference type="EMBL" id="SJPG01000001">
    <property type="protein sequence ID" value="TWT61912.1"/>
    <property type="molecule type" value="Genomic_DNA"/>
</dbReference>
<feature type="transmembrane region" description="Helical" evidence="10">
    <location>
        <begin position="40"/>
        <end position="60"/>
    </location>
</feature>
<keyword evidence="4 10" id="KW-1003">Cell membrane</keyword>